<evidence type="ECO:0000313" key="8">
    <source>
        <dbReference type="Proteomes" id="UP000009022"/>
    </source>
</evidence>
<evidence type="ECO:0000256" key="2">
    <source>
        <dbReference type="ARBA" id="ARBA00008126"/>
    </source>
</evidence>
<dbReference type="Gene3D" id="3.30.40.10">
    <property type="entry name" value="Zinc/RING finger domain, C3HC4 (zinc finger)"/>
    <property type="match status" value="2"/>
</dbReference>
<reference evidence="7 8" key="1">
    <citation type="journal article" date="2008" name="Nature">
        <title>The Trichoplax genome and the nature of placozoans.</title>
        <authorList>
            <person name="Srivastava M."/>
            <person name="Begovic E."/>
            <person name="Chapman J."/>
            <person name="Putnam N.H."/>
            <person name="Hellsten U."/>
            <person name="Kawashima T."/>
            <person name="Kuo A."/>
            <person name="Mitros T."/>
            <person name="Salamov A."/>
            <person name="Carpenter M.L."/>
            <person name="Signorovitch A.Y."/>
            <person name="Moreno M.A."/>
            <person name="Kamm K."/>
            <person name="Grimwood J."/>
            <person name="Schmutz J."/>
            <person name="Shapiro H."/>
            <person name="Grigoriev I.V."/>
            <person name="Buss L.W."/>
            <person name="Schierwater B."/>
            <person name="Dellaporta S.L."/>
            <person name="Rokhsar D.S."/>
        </authorList>
    </citation>
    <scope>NUCLEOTIDE SEQUENCE [LARGE SCALE GENOMIC DNA]</scope>
    <source>
        <strain evidence="7 8">Grell-BS-1999</strain>
    </source>
</reference>
<keyword evidence="8" id="KW-1185">Reference proteome</keyword>
<dbReference type="HOGENOM" id="CLU_053742_0_0_1"/>
<dbReference type="SUPFAM" id="SSF57850">
    <property type="entry name" value="RING/U-box"/>
    <property type="match status" value="2"/>
</dbReference>
<dbReference type="GO" id="GO:0061630">
    <property type="term" value="F:ubiquitin protein ligase activity"/>
    <property type="evidence" value="ECO:0007669"/>
    <property type="project" value="InterPro"/>
</dbReference>
<sequence>MTRHSRNCTAGPVYSYHERQKDTKISGYGTRSIRLSKDSVRGFDCCCLTLQPCRDPVMTPDGYLYDKEAIFSALLRQKKEAALKMKAYEKQLKEQQKETSAIAASEEQAKVEAFKATGTGKTIFQCYKVDVNVIFNIVSSSTTEDKNLTSFWVPSLTPQAKPTLIKKPDNKTYCPMSGKPIKIKDLIPVEFTEIVDKDDKRSLICKDARYMCPITHDTLSNSVPAAVLRSSGKVVSMESIEKIVKKDMIDPFTSTKITEKDIIVLQRGGTGFSAANEGLQAKLARPVMSIS</sequence>
<dbReference type="Pfam" id="PF04641">
    <property type="entry name" value="Rtf2"/>
    <property type="match status" value="1"/>
</dbReference>
<dbReference type="PIRSF" id="PIRSF023577">
    <property type="entry name" value="ENOS_interacting"/>
    <property type="match status" value="1"/>
</dbReference>
<evidence type="ECO:0000259" key="6">
    <source>
        <dbReference type="Pfam" id="PF15906"/>
    </source>
</evidence>
<evidence type="ECO:0000256" key="3">
    <source>
        <dbReference type="ARBA" id="ARBA00023242"/>
    </source>
</evidence>
<protein>
    <recommendedName>
        <fullName evidence="6">Nitric oxide synthase-interacting protein zinc-finger domain-containing protein</fullName>
    </recommendedName>
</protein>
<dbReference type="CTD" id="6751835"/>
<keyword evidence="5" id="KW-0175">Coiled coil</keyword>
<evidence type="ECO:0000256" key="5">
    <source>
        <dbReference type="SAM" id="Coils"/>
    </source>
</evidence>
<evidence type="ECO:0000256" key="1">
    <source>
        <dbReference type="ARBA" id="ARBA00004123"/>
    </source>
</evidence>
<dbReference type="AlphaFoldDB" id="B3RT40"/>
<accession>B3RT40</accession>
<proteinExistence type="inferred from homology"/>
<feature type="domain" description="Nitric oxide synthase-interacting protein zinc-finger" evidence="6">
    <location>
        <begin position="4"/>
        <end position="78"/>
    </location>
</feature>
<dbReference type="GeneID" id="6751835"/>
<organism evidence="7 8">
    <name type="scientific">Trichoplax adhaerens</name>
    <name type="common">Trichoplax reptans</name>
    <dbReference type="NCBI Taxonomy" id="10228"/>
    <lineage>
        <taxon>Eukaryota</taxon>
        <taxon>Metazoa</taxon>
        <taxon>Placozoa</taxon>
        <taxon>Uniplacotomia</taxon>
        <taxon>Trichoplacea</taxon>
        <taxon>Trichoplacidae</taxon>
        <taxon>Trichoplax</taxon>
    </lineage>
</organism>
<gene>
    <name evidence="7" type="ORF">TRIADDRAFT_22121</name>
</gene>
<dbReference type="OMA" id="PCVTKFM"/>
<dbReference type="Proteomes" id="UP000009022">
    <property type="component" value="Unassembled WGS sequence"/>
</dbReference>
<dbReference type="InParanoid" id="B3RT40"/>
<name>B3RT40_TRIAD</name>
<dbReference type="PhylomeDB" id="B3RT40"/>
<dbReference type="InterPro" id="IPR016818">
    <property type="entry name" value="NOSIP"/>
</dbReference>
<dbReference type="PANTHER" id="PTHR13063:SF10">
    <property type="entry name" value="NITRIC OXIDE SYNTHASE-INTERACTING PROTEIN"/>
    <property type="match status" value="1"/>
</dbReference>
<keyword evidence="3 4" id="KW-0539">Nucleus</keyword>
<comment type="subcellular location">
    <subcellularLocation>
        <location evidence="1 4">Nucleus</location>
    </subcellularLocation>
</comment>
<dbReference type="RefSeq" id="XP_002111158.1">
    <property type="nucleotide sequence ID" value="XM_002111122.1"/>
</dbReference>
<dbReference type="InterPro" id="IPR031790">
    <property type="entry name" value="Znf-NOSIP"/>
</dbReference>
<dbReference type="FunFam" id="3.30.40.10:FF:001144">
    <property type="entry name" value="Nitric oxide synthase-interacting protein"/>
    <property type="match status" value="1"/>
</dbReference>
<feature type="coiled-coil region" evidence="5">
    <location>
        <begin position="71"/>
        <end position="98"/>
    </location>
</feature>
<dbReference type="STRING" id="10228.B3RT40"/>
<dbReference type="CDD" id="cd16661">
    <property type="entry name" value="RING-Ubox1_NOSIP"/>
    <property type="match status" value="1"/>
</dbReference>
<comment type="similarity">
    <text evidence="2 4">Belongs to the NOSIP family.</text>
</comment>
<evidence type="ECO:0000256" key="4">
    <source>
        <dbReference type="PIRNR" id="PIRNR023577"/>
    </source>
</evidence>
<evidence type="ECO:0000313" key="7">
    <source>
        <dbReference type="EMBL" id="EDV27162.1"/>
    </source>
</evidence>
<dbReference type="eggNOG" id="KOG3039">
    <property type="taxonomic scope" value="Eukaryota"/>
</dbReference>
<dbReference type="PANTHER" id="PTHR13063">
    <property type="entry name" value="ENOS INTERACTING PROTEIN"/>
    <property type="match status" value="1"/>
</dbReference>
<dbReference type="CDD" id="cd16662">
    <property type="entry name" value="RING-Ubox2_NOSIP"/>
    <property type="match status" value="1"/>
</dbReference>
<dbReference type="InterPro" id="IPR013083">
    <property type="entry name" value="Znf_RING/FYVE/PHD"/>
</dbReference>
<dbReference type="GO" id="GO:0005634">
    <property type="term" value="C:nucleus"/>
    <property type="evidence" value="ECO:0000318"/>
    <property type="project" value="GO_Central"/>
</dbReference>
<dbReference type="OrthoDB" id="116827at2759"/>
<dbReference type="KEGG" id="tad:TRIADDRAFT_22121"/>
<dbReference type="EMBL" id="DS985243">
    <property type="protein sequence ID" value="EDV27162.1"/>
    <property type="molecule type" value="Genomic_DNA"/>
</dbReference>
<dbReference type="Pfam" id="PF15906">
    <property type="entry name" value="zf-NOSIP"/>
    <property type="match status" value="1"/>
</dbReference>